<organism evidence="1 2">
    <name type="scientific">Actinomyces oris</name>
    <dbReference type="NCBI Taxonomy" id="544580"/>
    <lineage>
        <taxon>Bacteria</taxon>
        <taxon>Bacillati</taxon>
        <taxon>Actinomycetota</taxon>
        <taxon>Actinomycetes</taxon>
        <taxon>Actinomycetales</taxon>
        <taxon>Actinomycetaceae</taxon>
        <taxon>Actinomyces</taxon>
    </lineage>
</organism>
<accession>A0AAW9KLN4</accession>
<reference evidence="1 2" key="1">
    <citation type="submission" date="2023-06" db="EMBL/GenBank/DDBJ databases">
        <title>Actinomyces orist ORNL 0101 HMT-893 genome.</title>
        <authorList>
            <person name="Johnston C.D."/>
            <person name="Chen T."/>
            <person name="Dewhirst F.E."/>
        </authorList>
    </citation>
    <scope>NUCLEOTIDE SEQUENCE [LARGE SCALE GENOMIC DNA]</scope>
    <source>
        <strain evidence="1 2">ORNL 0101</strain>
    </source>
</reference>
<protein>
    <submittedName>
        <fullName evidence="1">Uncharacterized protein</fullName>
    </submittedName>
</protein>
<dbReference type="EMBL" id="JAXBCZ010000001">
    <property type="protein sequence ID" value="MEA1305336.1"/>
    <property type="molecule type" value="Genomic_DNA"/>
</dbReference>
<gene>
    <name evidence="1" type="ORF">QU665_09715</name>
</gene>
<evidence type="ECO:0000313" key="1">
    <source>
        <dbReference type="EMBL" id="MEA1305336.1"/>
    </source>
</evidence>
<dbReference type="AlphaFoldDB" id="A0AAW9KLN4"/>
<dbReference type="RefSeq" id="WP_143225802.1">
    <property type="nucleotide sequence ID" value="NZ_JAXBCZ010000001.1"/>
</dbReference>
<proteinExistence type="predicted"/>
<comment type="caution">
    <text evidence="1">The sequence shown here is derived from an EMBL/GenBank/DDBJ whole genome shotgun (WGS) entry which is preliminary data.</text>
</comment>
<evidence type="ECO:0000313" key="2">
    <source>
        <dbReference type="Proteomes" id="UP001289581"/>
    </source>
</evidence>
<dbReference type="Proteomes" id="UP001289581">
    <property type="component" value="Unassembled WGS sequence"/>
</dbReference>
<name>A0AAW9KLN4_9ACTO</name>
<keyword evidence="2" id="KW-1185">Reference proteome</keyword>
<sequence>METMAGHVPTSFYGYHKIIGNTHRPNLSCTVRFYKSLPDINISYEPRVATQVKVPGDEVPYFDTIASLEGASPFTIDSTQGRGIIFQDLRGSAALAWEYPDGNILSMRMLNHGGSTQHTDPQQRDQNVRILTALIKQVVSRVPSVATGPDNTISFS</sequence>